<feature type="region of interest" description="Disordered" evidence="1">
    <location>
        <begin position="1"/>
        <end position="27"/>
    </location>
</feature>
<evidence type="ECO:0000256" key="1">
    <source>
        <dbReference type="SAM" id="MobiDB-lite"/>
    </source>
</evidence>
<dbReference type="GO" id="GO:0016747">
    <property type="term" value="F:acyltransferase activity, transferring groups other than amino-acyl groups"/>
    <property type="evidence" value="ECO:0007669"/>
    <property type="project" value="InterPro"/>
</dbReference>
<dbReference type="InterPro" id="IPR016181">
    <property type="entry name" value="Acyl_CoA_acyltransferase"/>
</dbReference>
<dbReference type="Gene3D" id="3.40.630.30">
    <property type="match status" value="1"/>
</dbReference>
<keyword evidence="3" id="KW-0808">Transferase</keyword>
<sequence>MRPVSTDRFEPRPDTRPDESPWPAMRWPVEPGIELAGDTVTVRPLDPRADGPELFTALDHDRVWAHVPGRPGSVAEFVRNLEQRVAQPDWQLWTVRLRRPVAGLRAGSIAGMTAYLDVQVHNAALEVGYTVYRPEVWATAVNPETKRLLLGHAFEVLGAGRVQLKTDVRNHRSQQAIARLGAVYEGTLRRHFRRADGTVRDSVLFAVTVEDWPVVRAGLDARLAEQD</sequence>
<evidence type="ECO:0000259" key="2">
    <source>
        <dbReference type="Pfam" id="PF13302"/>
    </source>
</evidence>
<keyword evidence="4" id="KW-1185">Reference proteome</keyword>
<dbReference type="AlphaFoldDB" id="A0A3M2KSA6"/>
<evidence type="ECO:0000313" key="3">
    <source>
        <dbReference type="EMBL" id="RMI28537.1"/>
    </source>
</evidence>
<feature type="domain" description="N-acetyltransferase" evidence="2">
    <location>
        <begin position="40"/>
        <end position="182"/>
    </location>
</feature>
<dbReference type="EMBL" id="RFFH01000020">
    <property type="protein sequence ID" value="RMI28537.1"/>
    <property type="molecule type" value="Genomic_DNA"/>
</dbReference>
<dbReference type="OrthoDB" id="9795199at2"/>
<dbReference type="Pfam" id="PF13302">
    <property type="entry name" value="Acetyltransf_3"/>
    <property type="match status" value="1"/>
</dbReference>
<protein>
    <submittedName>
        <fullName evidence="3">N-acetyltransferase</fullName>
    </submittedName>
</protein>
<name>A0A3M2KSA6_9NOCA</name>
<organism evidence="3 4">
    <name type="scientific">Nocardia stercoris</name>
    <dbReference type="NCBI Taxonomy" id="2483361"/>
    <lineage>
        <taxon>Bacteria</taxon>
        <taxon>Bacillati</taxon>
        <taxon>Actinomycetota</taxon>
        <taxon>Actinomycetes</taxon>
        <taxon>Mycobacteriales</taxon>
        <taxon>Nocardiaceae</taxon>
        <taxon>Nocardia</taxon>
    </lineage>
</organism>
<evidence type="ECO:0000313" key="4">
    <source>
        <dbReference type="Proteomes" id="UP000279275"/>
    </source>
</evidence>
<dbReference type="PANTHER" id="PTHR43610:SF1">
    <property type="entry name" value="N-ACETYLTRANSFERASE DOMAIN-CONTAINING PROTEIN"/>
    <property type="match status" value="1"/>
</dbReference>
<reference evidence="3 4" key="1">
    <citation type="submission" date="2018-10" db="EMBL/GenBank/DDBJ databases">
        <title>Isolation from cow dung.</title>
        <authorList>
            <person name="Ling L."/>
        </authorList>
    </citation>
    <scope>NUCLEOTIDE SEQUENCE [LARGE SCALE GENOMIC DNA]</scope>
    <source>
        <strain evidence="3 4">NEAU-LL90</strain>
    </source>
</reference>
<dbReference type="InterPro" id="IPR000182">
    <property type="entry name" value="GNAT_dom"/>
</dbReference>
<dbReference type="Proteomes" id="UP000279275">
    <property type="component" value="Unassembled WGS sequence"/>
</dbReference>
<dbReference type="SUPFAM" id="SSF55729">
    <property type="entry name" value="Acyl-CoA N-acyltransferases (Nat)"/>
    <property type="match status" value="1"/>
</dbReference>
<accession>A0A3M2KSA6</accession>
<proteinExistence type="predicted"/>
<gene>
    <name evidence="3" type="ORF">EBN03_29405</name>
</gene>
<comment type="caution">
    <text evidence="3">The sequence shown here is derived from an EMBL/GenBank/DDBJ whole genome shotgun (WGS) entry which is preliminary data.</text>
</comment>
<feature type="compositionally biased region" description="Basic and acidic residues" evidence="1">
    <location>
        <begin position="1"/>
        <end position="19"/>
    </location>
</feature>
<dbReference type="PANTHER" id="PTHR43610">
    <property type="entry name" value="BLL6696 PROTEIN"/>
    <property type="match status" value="1"/>
</dbReference>
<dbReference type="RefSeq" id="WP_122191411.1">
    <property type="nucleotide sequence ID" value="NZ_RFFH01000020.1"/>
</dbReference>